<name>A0ABY7G9T9_MYAAR</name>
<evidence type="ECO:0000313" key="3">
    <source>
        <dbReference type="Proteomes" id="UP001164746"/>
    </source>
</evidence>
<dbReference type="InterPro" id="IPR049050">
    <property type="entry name" value="nSTAND3"/>
</dbReference>
<feature type="domain" description="Novel STAND NTPase 3" evidence="1">
    <location>
        <begin position="397"/>
        <end position="528"/>
    </location>
</feature>
<evidence type="ECO:0000313" key="2">
    <source>
        <dbReference type="EMBL" id="WAR30314.1"/>
    </source>
</evidence>
<reference evidence="2" key="1">
    <citation type="submission" date="2022-11" db="EMBL/GenBank/DDBJ databases">
        <title>Centuries of genome instability and evolution in soft-shell clam transmissible cancer (bioRxiv).</title>
        <authorList>
            <person name="Hart S.F.M."/>
            <person name="Yonemitsu M.A."/>
            <person name="Giersch R.M."/>
            <person name="Beal B.F."/>
            <person name="Arriagada G."/>
            <person name="Davis B.W."/>
            <person name="Ostrander E.A."/>
            <person name="Goff S.P."/>
            <person name="Metzger M.J."/>
        </authorList>
    </citation>
    <scope>NUCLEOTIDE SEQUENCE</scope>
    <source>
        <strain evidence="2">MELC-2E11</strain>
        <tissue evidence="2">Siphon/mantle</tissue>
    </source>
</reference>
<proteinExistence type="predicted"/>
<dbReference type="Proteomes" id="UP001164746">
    <property type="component" value="Chromosome 17"/>
</dbReference>
<dbReference type="Pfam" id="PF20720">
    <property type="entry name" value="nSTAND3"/>
    <property type="match status" value="1"/>
</dbReference>
<protein>
    <recommendedName>
        <fullName evidence="1">Novel STAND NTPase 3 domain-containing protein</fullName>
    </recommendedName>
</protein>
<accession>A0ABY7G9T9</accession>
<dbReference type="EMBL" id="CP111028">
    <property type="protein sequence ID" value="WAR30314.1"/>
    <property type="molecule type" value="Genomic_DNA"/>
</dbReference>
<keyword evidence="3" id="KW-1185">Reference proteome</keyword>
<sequence>MADRYYRLITLLVDVCTPVLRELFLYYAKADTSTPFIDIQQYMAAKEPIVRQLRGLPKHIYEKIYNSGPIDETSVEQIRSERNKLQHIKQLQSLTEQEYEHTWRSIEQSISQLVSNLTAGFQQLTTDNINKAKIGNLPNICNTLTTWCLGMAGDLEEIKENTKVTRQIVEEVAEEQVDSKGTVKKRFKTADNRLRRMKERFELTMSKELSDKFEPPASFTQVRDYLQKKRHVIVTGTPGRSYLQVALSAIKVIKPTPNVSGEVASVNDWDSIEPSEIKLILCQNPFGDEVFDALKAPPMLDGLKRTLKSVNAGELTLAIVTRKDVLLQAQVSFGKDNNVLQNIVEPYPETTEDNPEIINPRSGMNYSIRSQSTTNSALQEMSSCYLQQTEYLPLNESVFENAKSTLKKERVVVLVGRNGPAIRSCIKQLAKQFAPNNCLVMSNPDDIKYLDAEAAMAVFLHITGQFAFDMSKSRRWFEYFDFIHARVKSNKLRVVLAFEQSALKRCIDKITNHELLRHTVEINYKDVDESRVKKEATAEDEFPPPGTRLISIFLNFKSNNIRLDS</sequence>
<evidence type="ECO:0000259" key="1">
    <source>
        <dbReference type="Pfam" id="PF20720"/>
    </source>
</evidence>
<gene>
    <name evidence="2" type="ORF">MAR_032856</name>
</gene>
<organism evidence="2 3">
    <name type="scientific">Mya arenaria</name>
    <name type="common">Soft-shell clam</name>
    <dbReference type="NCBI Taxonomy" id="6604"/>
    <lineage>
        <taxon>Eukaryota</taxon>
        <taxon>Metazoa</taxon>
        <taxon>Spiralia</taxon>
        <taxon>Lophotrochozoa</taxon>
        <taxon>Mollusca</taxon>
        <taxon>Bivalvia</taxon>
        <taxon>Autobranchia</taxon>
        <taxon>Heteroconchia</taxon>
        <taxon>Euheterodonta</taxon>
        <taxon>Imparidentia</taxon>
        <taxon>Neoheterodontei</taxon>
        <taxon>Myida</taxon>
        <taxon>Myoidea</taxon>
        <taxon>Myidae</taxon>
        <taxon>Mya</taxon>
    </lineage>
</organism>